<dbReference type="EMBL" id="LK996017">
    <property type="protein sequence ID" value="CDX03549.1"/>
    <property type="molecule type" value="Genomic_DNA"/>
</dbReference>
<proteinExistence type="predicted"/>
<dbReference type="PATRIC" id="fig|49338.4.peg.3929"/>
<accession>A0A098B3X7</accession>
<dbReference type="InterPro" id="IPR051922">
    <property type="entry name" value="Bact_Sporulation_Assoc"/>
</dbReference>
<dbReference type="InterPro" id="IPR007253">
    <property type="entry name" value="Cell_wall-bd_2"/>
</dbReference>
<evidence type="ECO:0000313" key="1">
    <source>
        <dbReference type="EMBL" id="CDX03549.1"/>
    </source>
</evidence>
<dbReference type="Pfam" id="PF04122">
    <property type="entry name" value="CW_binding_2"/>
    <property type="match status" value="1"/>
</dbReference>
<reference evidence="1" key="1">
    <citation type="submission" date="2014-07" db="EMBL/GenBank/DDBJ databases">
        <authorList>
            <person name="Hornung V.Bastian."/>
        </authorList>
    </citation>
    <scope>NUCLEOTIDE SEQUENCE</scope>
    <source>
        <strain evidence="1">PCE-S</strain>
    </source>
</reference>
<dbReference type="PANTHER" id="PTHR30032:SF8">
    <property type="entry name" value="GERMINATION-SPECIFIC N-ACETYLMURAMOYL-L-ALANINE AMIDASE"/>
    <property type="match status" value="1"/>
</dbReference>
<sequence length="202" mass="22017">MIPILLSFLSRQFRAQVYRQVSQLLKRKKLARDAQLSQAVSLAFDSRDNLYAAYNGIPILFTQRSGLPDITVRTMNDLKVEKTVVVGRDSVVPVSVYQQLPGAVRYGGSDRYETAAMIAQELKLNLNTVYVATGKGFADALVAGNLASHTLSPLILVDHGVPDAAAGFFSANRDSIHNLVMVGGEGIINQAQEGQIRKTVEK</sequence>
<name>A0A098B3X7_DESHA</name>
<gene>
    <name evidence="1" type="ORF">DPCES_3663</name>
</gene>
<dbReference type="PANTHER" id="PTHR30032">
    <property type="entry name" value="N-ACETYLMURAMOYL-L-ALANINE AMIDASE-RELATED"/>
    <property type="match status" value="1"/>
</dbReference>
<organism evidence="1">
    <name type="scientific">Desulfitobacterium hafniense</name>
    <name type="common">Desulfitobacterium frappieri</name>
    <dbReference type="NCBI Taxonomy" id="49338"/>
    <lineage>
        <taxon>Bacteria</taxon>
        <taxon>Bacillati</taxon>
        <taxon>Bacillota</taxon>
        <taxon>Clostridia</taxon>
        <taxon>Eubacteriales</taxon>
        <taxon>Desulfitobacteriaceae</taxon>
        <taxon>Desulfitobacterium</taxon>
    </lineage>
</organism>
<dbReference type="AlphaFoldDB" id="A0A098B3X7"/>
<protein>
    <submittedName>
        <fullName evidence="1">Cell wall binding repeat 2-containing protein</fullName>
    </submittedName>
</protein>